<organism evidence="4 5">
    <name type="scientific">Sedimenticola selenatireducens</name>
    <dbReference type="NCBI Taxonomy" id="191960"/>
    <lineage>
        <taxon>Bacteria</taxon>
        <taxon>Pseudomonadati</taxon>
        <taxon>Pseudomonadota</taxon>
        <taxon>Gammaproteobacteria</taxon>
        <taxon>Chromatiales</taxon>
        <taxon>Sedimenticolaceae</taxon>
        <taxon>Sedimenticola</taxon>
    </lineage>
</organism>
<keyword evidence="2" id="KW-0175">Coiled coil</keyword>
<protein>
    <submittedName>
        <fullName evidence="4">MerR family DNA-binding transcriptional regulator</fullName>
    </submittedName>
</protein>
<feature type="domain" description="HTH merR-type" evidence="3">
    <location>
        <begin position="19"/>
        <end position="86"/>
    </location>
</feature>
<dbReference type="PANTHER" id="PTHR30204">
    <property type="entry name" value="REDOX-CYCLING DRUG-SENSING TRANSCRIPTIONAL ACTIVATOR SOXR"/>
    <property type="match status" value="1"/>
</dbReference>
<name>A0A2N6D0L1_9GAMM</name>
<dbReference type="InterPro" id="IPR009061">
    <property type="entry name" value="DNA-bd_dom_put_sf"/>
</dbReference>
<evidence type="ECO:0000259" key="3">
    <source>
        <dbReference type="PROSITE" id="PS50937"/>
    </source>
</evidence>
<dbReference type="InterPro" id="IPR047057">
    <property type="entry name" value="MerR_fam"/>
</dbReference>
<comment type="caution">
    <text evidence="4">The sequence shown here is derived from an EMBL/GenBank/DDBJ whole genome shotgun (WGS) entry which is preliminary data.</text>
</comment>
<gene>
    <name evidence="4" type="ORF">C0630_03405</name>
</gene>
<dbReference type="AlphaFoldDB" id="A0A2N6D0L1"/>
<dbReference type="PROSITE" id="PS50937">
    <property type="entry name" value="HTH_MERR_2"/>
    <property type="match status" value="1"/>
</dbReference>
<dbReference type="SUPFAM" id="SSF46955">
    <property type="entry name" value="Putative DNA-binding domain"/>
    <property type="match status" value="1"/>
</dbReference>
<keyword evidence="1 4" id="KW-0238">DNA-binding</keyword>
<dbReference type="PANTHER" id="PTHR30204:SF58">
    <property type="entry name" value="HTH-TYPE TRANSCRIPTIONAL REGULATOR YFMP"/>
    <property type="match status" value="1"/>
</dbReference>
<accession>A0A2N6D0L1</accession>
<evidence type="ECO:0000313" key="5">
    <source>
        <dbReference type="Proteomes" id="UP000235015"/>
    </source>
</evidence>
<dbReference type="Gene3D" id="1.10.1660.10">
    <property type="match status" value="1"/>
</dbReference>
<dbReference type="RefSeq" id="WP_037375503.1">
    <property type="nucleotide sequence ID" value="NZ_CAXXYC010000003.1"/>
</dbReference>
<sequence length="143" mass="16717">MDKLHDDPADDVETMKGTTYTISELAKEFDVTPRAIRFYEDQGLISPSRKGRRRVYRERDRVRLKLVLRGKRLGFPLSEVKEMFDLYDTSPGESGQLRFLIDKIKARREMLEQQRQDIEAVLHEMESVEKRALNVLSELDSDG</sequence>
<dbReference type="InterPro" id="IPR000551">
    <property type="entry name" value="MerR-type_HTH_dom"/>
</dbReference>
<evidence type="ECO:0000256" key="1">
    <source>
        <dbReference type="ARBA" id="ARBA00023125"/>
    </source>
</evidence>
<dbReference type="GO" id="GO:0003700">
    <property type="term" value="F:DNA-binding transcription factor activity"/>
    <property type="evidence" value="ECO:0007669"/>
    <property type="project" value="InterPro"/>
</dbReference>
<dbReference type="SMART" id="SM00422">
    <property type="entry name" value="HTH_MERR"/>
    <property type="match status" value="1"/>
</dbReference>
<dbReference type="CDD" id="cd04776">
    <property type="entry name" value="HTH_GnyR"/>
    <property type="match status" value="1"/>
</dbReference>
<proteinExistence type="predicted"/>
<feature type="coiled-coil region" evidence="2">
    <location>
        <begin position="101"/>
        <end position="131"/>
    </location>
</feature>
<dbReference type="STRING" id="1111735.GCA_000428045_01325"/>
<reference evidence="4 5" key="1">
    <citation type="submission" date="2017-11" db="EMBL/GenBank/DDBJ databases">
        <title>Genome-resolved metagenomics identifies genetic mobility, metabolic interactions, and unexpected diversity in perchlorate-reducing communities.</title>
        <authorList>
            <person name="Barnum T.P."/>
            <person name="Figueroa I.A."/>
            <person name="Carlstrom C.I."/>
            <person name="Lucas L.N."/>
            <person name="Engelbrektson A.L."/>
            <person name="Coates J.D."/>
        </authorList>
    </citation>
    <scope>NUCLEOTIDE SEQUENCE [LARGE SCALE GENOMIC DNA]</scope>
    <source>
        <strain evidence="4">BM301</strain>
    </source>
</reference>
<dbReference type="EMBL" id="PKUN01000002">
    <property type="protein sequence ID" value="PLX63210.1"/>
    <property type="molecule type" value="Genomic_DNA"/>
</dbReference>
<dbReference type="Pfam" id="PF13411">
    <property type="entry name" value="MerR_1"/>
    <property type="match status" value="1"/>
</dbReference>
<dbReference type="GO" id="GO:0003677">
    <property type="term" value="F:DNA binding"/>
    <property type="evidence" value="ECO:0007669"/>
    <property type="project" value="UniProtKB-KW"/>
</dbReference>
<evidence type="ECO:0000256" key="2">
    <source>
        <dbReference type="SAM" id="Coils"/>
    </source>
</evidence>
<dbReference type="Proteomes" id="UP000235015">
    <property type="component" value="Unassembled WGS sequence"/>
</dbReference>
<evidence type="ECO:0000313" key="4">
    <source>
        <dbReference type="EMBL" id="PLX63210.1"/>
    </source>
</evidence>